<dbReference type="SUPFAM" id="SSF48452">
    <property type="entry name" value="TPR-like"/>
    <property type="match status" value="1"/>
</dbReference>
<evidence type="ECO:0000259" key="6">
    <source>
        <dbReference type="PROSITE" id="PS51755"/>
    </source>
</evidence>
<dbReference type="InterPro" id="IPR016032">
    <property type="entry name" value="Sig_transdc_resp-reg_C-effctor"/>
</dbReference>
<dbReference type="PANTHER" id="PTHR35807:SF1">
    <property type="entry name" value="TRANSCRIPTIONAL REGULATOR REDD"/>
    <property type="match status" value="1"/>
</dbReference>
<evidence type="ECO:0000256" key="5">
    <source>
        <dbReference type="PROSITE-ProRule" id="PRU01091"/>
    </source>
</evidence>
<keyword evidence="8" id="KW-1185">Reference proteome</keyword>
<keyword evidence="4" id="KW-0804">Transcription</keyword>
<organism evidence="7 8">
    <name type="scientific">Mycolicibacterium sediminis</name>
    <dbReference type="NCBI Taxonomy" id="1286180"/>
    <lineage>
        <taxon>Bacteria</taxon>
        <taxon>Bacillati</taxon>
        <taxon>Actinomycetota</taxon>
        <taxon>Actinomycetes</taxon>
        <taxon>Mycobacteriales</taxon>
        <taxon>Mycobacteriaceae</taxon>
        <taxon>Mycolicibacterium</taxon>
    </lineage>
</organism>
<dbReference type="SMART" id="SM01043">
    <property type="entry name" value="BTAD"/>
    <property type="match status" value="1"/>
</dbReference>
<dbReference type="KEGG" id="msei:MSEDJ_31490"/>
<dbReference type="PANTHER" id="PTHR35807">
    <property type="entry name" value="TRANSCRIPTIONAL REGULATOR REDD-RELATED"/>
    <property type="match status" value="1"/>
</dbReference>
<sequence length="1098" mass="115463">MTDIRISLFGPLTVRVDGDVVELRGPQTRAVLARLALAGGQVVSTDRIIDDIWAGEPPPKALGGLQVHVSHLRRALEPGRVRRAPATVLVSSPPGYALRLPTDAVDAWRFEALLRTAPDVADAAARADVLRDALDCWTGPVLPEFGDEDWAVAESVRLAGLRGAALEQYADVALGLGRHGALIPELERHLEADPLREEAVRLLSIALYRAGRQSDALARLRDARRRLADELGIEPGPALRTVEADILAHSDVLLHRAPVERHAEPSPPEALPPRDSRHHATMIGRVDELARIDGAAATVAVDGLRTVWIGAEAGGGKTTLAGVAAQRLSLRGWAVARGRCPEVDGAPPAWAWVEVVRSLGGDAPAPRTAFELAVVVRDAVRAATADGPLLVVLDDLHRADGATLQLLRSLAHDVTDRPVLVLGAHRGTESGPDLLATWAALAPVTAERLELGGLSRAGVVALVAEHTPEGTAGLDPDVVDRLIERTDGNPLFVAEFARLIASEGRAAAAAEVPAGVRDVLRRRLSRLPGSARTVLQQAAVLGRELDVDLLLQVARRDEDEVLDGLEAAVLAGLLGEPGPGRVRFTHALVRDTLYDDTPALRRARWHAAALTELRALPSPDVAALAHHALAAATPATAAEAAGLAAAAARQALELNAPAEAMGLASSAVRMADLAAGGVPAGELVGMLVALTRAAAQSGAADRARPARARAVAVATAAGDDELLLAALTAYRAPISWTVSGIGSDAASIEQPLRHALAAHPDVDPVTRVWLLVALVFETENDAAAYGMDEVLAWSREAVIIARRHGDPVALCAALNARVYLSLGPDLADEREGLAAELLSVAQQHGLLGYEALAHWLLFLCASARTDLTEAIRQADLAVERSTSGQLAALVQVVEVYRAVLAVLAGRVDDAAAEYRRLARQMAETGMSSAAEAALVFELVLAFARGDTSGLADVMVGLHDVHPDAMNEALVLCLLDAGRVEEARARWSTRTPVRRNYYWLARMALHARAAARLGDVEACATTYGELLPWAGRVAGIDSGSVAFGVVDDALALLAEATSRPDDAARHRRDARSVDAAVTAQLATAGLTPRSPSPSGGSPA</sequence>
<dbReference type="Pfam" id="PF03704">
    <property type="entry name" value="BTAD"/>
    <property type="match status" value="1"/>
</dbReference>
<dbReference type="GO" id="GO:0000160">
    <property type="term" value="P:phosphorelay signal transduction system"/>
    <property type="evidence" value="ECO:0007669"/>
    <property type="project" value="InterPro"/>
</dbReference>
<dbReference type="InterPro" id="IPR005158">
    <property type="entry name" value="BTAD"/>
</dbReference>
<dbReference type="SMART" id="SM00862">
    <property type="entry name" value="Trans_reg_C"/>
    <property type="match status" value="1"/>
</dbReference>
<dbReference type="Proteomes" id="UP000467193">
    <property type="component" value="Chromosome"/>
</dbReference>
<evidence type="ECO:0000256" key="4">
    <source>
        <dbReference type="ARBA" id="ARBA00023163"/>
    </source>
</evidence>
<dbReference type="PROSITE" id="PS51755">
    <property type="entry name" value="OMPR_PHOB"/>
    <property type="match status" value="1"/>
</dbReference>
<dbReference type="Pfam" id="PF00486">
    <property type="entry name" value="Trans_reg_C"/>
    <property type="match status" value="1"/>
</dbReference>
<dbReference type="Gene3D" id="1.10.10.10">
    <property type="entry name" value="Winged helix-like DNA-binding domain superfamily/Winged helix DNA-binding domain"/>
    <property type="match status" value="1"/>
</dbReference>
<dbReference type="Gene3D" id="1.25.40.10">
    <property type="entry name" value="Tetratricopeptide repeat domain"/>
    <property type="match status" value="1"/>
</dbReference>
<dbReference type="InterPro" id="IPR051677">
    <property type="entry name" value="AfsR-DnrI-RedD_regulator"/>
</dbReference>
<dbReference type="InterPro" id="IPR041664">
    <property type="entry name" value="AAA_16"/>
</dbReference>
<accession>A0A7I7QRP4</accession>
<dbReference type="InterPro" id="IPR001867">
    <property type="entry name" value="OmpR/PhoB-type_DNA-bd"/>
</dbReference>
<dbReference type="InterPro" id="IPR011990">
    <property type="entry name" value="TPR-like_helical_dom_sf"/>
</dbReference>
<dbReference type="EMBL" id="AP022588">
    <property type="protein sequence ID" value="BBY29053.1"/>
    <property type="molecule type" value="Genomic_DNA"/>
</dbReference>
<evidence type="ECO:0000256" key="2">
    <source>
        <dbReference type="ARBA" id="ARBA00023015"/>
    </source>
</evidence>
<reference evidence="7 8" key="1">
    <citation type="journal article" date="2019" name="Emerg. Microbes Infect.">
        <title>Comprehensive subspecies identification of 175 nontuberculous mycobacteria species based on 7547 genomic profiles.</title>
        <authorList>
            <person name="Matsumoto Y."/>
            <person name="Kinjo T."/>
            <person name="Motooka D."/>
            <person name="Nabeya D."/>
            <person name="Jung N."/>
            <person name="Uechi K."/>
            <person name="Horii T."/>
            <person name="Iida T."/>
            <person name="Fujita J."/>
            <person name="Nakamura S."/>
        </authorList>
    </citation>
    <scope>NUCLEOTIDE SEQUENCE [LARGE SCALE GENOMIC DNA]</scope>
    <source>
        <strain evidence="7 8">JCM 17899</strain>
    </source>
</reference>
<name>A0A7I7QRP4_9MYCO</name>
<keyword evidence="2" id="KW-0805">Transcription regulation</keyword>
<keyword evidence="3 5" id="KW-0238">DNA-binding</keyword>
<evidence type="ECO:0000256" key="3">
    <source>
        <dbReference type="ARBA" id="ARBA00023125"/>
    </source>
</evidence>
<evidence type="ECO:0000313" key="8">
    <source>
        <dbReference type="Proteomes" id="UP000467193"/>
    </source>
</evidence>
<protein>
    <submittedName>
        <fullName evidence="7">ATPase AAA</fullName>
    </submittedName>
</protein>
<gene>
    <name evidence="7" type="ORF">MSEDJ_31490</name>
</gene>
<comment type="similarity">
    <text evidence="1">Belongs to the AfsR/DnrI/RedD regulatory family.</text>
</comment>
<proteinExistence type="inferred from homology"/>
<dbReference type="GO" id="GO:0006355">
    <property type="term" value="P:regulation of DNA-templated transcription"/>
    <property type="evidence" value="ECO:0007669"/>
    <property type="project" value="InterPro"/>
</dbReference>
<evidence type="ECO:0000256" key="1">
    <source>
        <dbReference type="ARBA" id="ARBA00005820"/>
    </source>
</evidence>
<feature type="domain" description="OmpR/PhoB-type" evidence="6">
    <location>
        <begin position="1"/>
        <end position="100"/>
    </location>
</feature>
<evidence type="ECO:0000313" key="7">
    <source>
        <dbReference type="EMBL" id="BBY29053.1"/>
    </source>
</evidence>
<dbReference type="CDD" id="cd15831">
    <property type="entry name" value="BTAD"/>
    <property type="match status" value="1"/>
</dbReference>
<dbReference type="InterPro" id="IPR036388">
    <property type="entry name" value="WH-like_DNA-bd_sf"/>
</dbReference>
<dbReference type="AlphaFoldDB" id="A0A7I7QRP4"/>
<dbReference type="SUPFAM" id="SSF46894">
    <property type="entry name" value="C-terminal effector domain of the bipartite response regulators"/>
    <property type="match status" value="1"/>
</dbReference>
<dbReference type="Pfam" id="PF13191">
    <property type="entry name" value="AAA_16"/>
    <property type="match status" value="1"/>
</dbReference>
<dbReference type="SUPFAM" id="SSF52540">
    <property type="entry name" value="P-loop containing nucleoside triphosphate hydrolases"/>
    <property type="match status" value="1"/>
</dbReference>
<dbReference type="GO" id="GO:0003677">
    <property type="term" value="F:DNA binding"/>
    <property type="evidence" value="ECO:0007669"/>
    <property type="project" value="UniProtKB-UniRule"/>
</dbReference>
<dbReference type="InterPro" id="IPR027417">
    <property type="entry name" value="P-loop_NTPase"/>
</dbReference>
<dbReference type="RefSeq" id="WP_163797866.1">
    <property type="nucleotide sequence ID" value="NZ_AP022588.1"/>
</dbReference>
<feature type="DNA-binding region" description="OmpR/PhoB-type" evidence="5">
    <location>
        <begin position="1"/>
        <end position="100"/>
    </location>
</feature>